<dbReference type="AlphaFoldDB" id="A0A150GLZ5"/>
<protein>
    <submittedName>
        <fullName evidence="2">Uncharacterized protein</fullName>
    </submittedName>
</protein>
<dbReference type="Gene3D" id="2.120.10.80">
    <property type="entry name" value="Kelch-type beta propeller"/>
    <property type="match status" value="2"/>
</dbReference>
<accession>A0A150GLZ5</accession>
<keyword evidence="3" id="KW-1185">Reference proteome</keyword>
<name>A0A150GLZ5_GONPE</name>
<sequence length="483" mass="50895">MLLCVACVLVTWSKTVGSAGWHVLHPQSRDSGGTDSYPSIRYGHSLAVFNGTLVTTHGYYYDRERTNATWLSDTWALDIASSPGQPKWERMCDHFPQPEAHRHYSSGREPPAPCGRFGFASAVIGDALLLYGGNDGGYSRTNRQDYRPGHDFDELWRFNLTTRTWRLLRAQPYGGGPGKRYLAAGAAVHGNFIVYGGTVAGQGDVWSYNVADNRWTQLAAELPRRAGGPGRRMAASLTPWAAAAAPAAAAGGGSTPAGVVLFGGRTERPNGTTIVQRDTWFFDLAERAWRKLLPTATGGAAPSPPARLYHAAMDTTLTLPEPAAAAAAGDTGPIPSAAAAAAGEADQLSPEVGPSPARTLRLGIVAGGTFTAPALNCARDAWAFTLDCAARRIAWARLPDLPAAVYDTRGAAAGAAAILFGGHLCSLERPDGSAPYPYYYVNEVLRLRLDEQSAVLAALLKGGGGACRSGDGAAGVAATKEEL</sequence>
<evidence type="ECO:0000256" key="1">
    <source>
        <dbReference type="SAM" id="SignalP"/>
    </source>
</evidence>
<evidence type="ECO:0000313" key="3">
    <source>
        <dbReference type="Proteomes" id="UP000075714"/>
    </source>
</evidence>
<dbReference type="OrthoDB" id="10251809at2759"/>
<feature type="chain" id="PRO_5007562103" evidence="1">
    <location>
        <begin position="19"/>
        <end position="483"/>
    </location>
</feature>
<reference evidence="3" key="1">
    <citation type="journal article" date="2016" name="Nat. Commun.">
        <title>The Gonium pectorale genome demonstrates co-option of cell cycle regulation during the evolution of multicellularity.</title>
        <authorList>
            <person name="Hanschen E.R."/>
            <person name="Marriage T.N."/>
            <person name="Ferris P.J."/>
            <person name="Hamaji T."/>
            <person name="Toyoda A."/>
            <person name="Fujiyama A."/>
            <person name="Neme R."/>
            <person name="Noguchi H."/>
            <person name="Minakuchi Y."/>
            <person name="Suzuki M."/>
            <person name="Kawai-Toyooka H."/>
            <person name="Smith D.R."/>
            <person name="Sparks H."/>
            <person name="Anderson J."/>
            <person name="Bakaric R."/>
            <person name="Luria V."/>
            <person name="Karger A."/>
            <person name="Kirschner M.W."/>
            <person name="Durand P.M."/>
            <person name="Michod R.E."/>
            <person name="Nozaki H."/>
            <person name="Olson B.J."/>
        </authorList>
    </citation>
    <scope>NUCLEOTIDE SEQUENCE [LARGE SCALE GENOMIC DNA]</scope>
    <source>
        <strain evidence="3">NIES-2863</strain>
    </source>
</reference>
<dbReference type="EMBL" id="LSYV01000016">
    <property type="protein sequence ID" value="KXZ50811.1"/>
    <property type="molecule type" value="Genomic_DNA"/>
</dbReference>
<dbReference type="Proteomes" id="UP000075714">
    <property type="component" value="Unassembled WGS sequence"/>
</dbReference>
<dbReference type="PANTHER" id="PTHR23244">
    <property type="entry name" value="KELCH REPEAT DOMAIN"/>
    <property type="match status" value="1"/>
</dbReference>
<proteinExistence type="predicted"/>
<gene>
    <name evidence="2" type="ORF">GPECTOR_15g497</name>
</gene>
<dbReference type="STRING" id="33097.A0A150GLZ5"/>
<organism evidence="2 3">
    <name type="scientific">Gonium pectorale</name>
    <name type="common">Green alga</name>
    <dbReference type="NCBI Taxonomy" id="33097"/>
    <lineage>
        <taxon>Eukaryota</taxon>
        <taxon>Viridiplantae</taxon>
        <taxon>Chlorophyta</taxon>
        <taxon>core chlorophytes</taxon>
        <taxon>Chlorophyceae</taxon>
        <taxon>CS clade</taxon>
        <taxon>Chlamydomonadales</taxon>
        <taxon>Volvocaceae</taxon>
        <taxon>Gonium</taxon>
    </lineage>
</organism>
<dbReference type="SUPFAM" id="SSF117281">
    <property type="entry name" value="Kelch motif"/>
    <property type="match status" value="1"/>
</dbReference>
<comment type="caution">
    <text evidence="2">The sequence shown here is derived from an EMBL/GenBank/DDBJ whole genome shotgun (WGS) entry which is preliminary data.</text>
</comment>
<dbReference type="InterPro" id="IPR015915">
    <property type="entry name" value="Kelch-typ_b-propeller"/>
</dbReference>
<evidence type="ECO:0000313" key="2">
    <source>
        <dbReference type="EMBL" id="KXZ50811.1"/>
    </source>
</evidence>
<keyword evidence="1" id="KW-0732">Signal</keyword>
<feature type="signal peptide" evidence="1">
    <location>
        <begin position="1"/>
        <end position="18"/>
    </location>
</feature>
<dbReference type="Pfam" id="PF24681">
    <property type="entry name" value="Kelch_KLHDC2_KLHL20_DRC7"/>
    <property type="match status" value="1"/>
</dbReference>
<dbReference type="PANTHER" id="PTHR23244:SF493">
    <property type="entry name" value="GALACTOSE OXIDASE, CENTRAL DOMAIN FAMILY PROTEIN"/>
    <property type="match status" value="1"/>
</dbReference>